<protein>
    <submittedName>
        <fullName evidence="2">Uncharacterized protein</fullName>
    </submittedName>
</protein>
<sequence>MDKDLLDHRKFLEEQLEWSKQQSRILDRIDEKLHEMKHIAEYAINNCKLTYEEINKLNLQLSDLKDEIYSLENSYRL</sequence>
<proteinExistence type="predicted"/>
<dbReference type="EMBL" id="JASTZU010000012">
    <property type="protein sequence ID" value="MDL4839225.1"/>
    <property type="molecule type" value="Genomic_DNA"/>
</dbReference>
<evidence type="ECO:0000256" key="1">
    <source>
        <dbReference type="SAM" id="Coils"/>
    </source>
</evidence>
<organism evidence="2 3">
    <name type="scientific">Aquibacillus rhizosphaerae</name>
    <dbReference type="NCBI Taxonomy" id="3051431"/>
    <lineage>
        <taxon>Bacteria</taxon>
        <taxon>Bacillati</taxon>
        <taxon>Bacillota</taxon>
        <taxon>Bacilli</taxon>
        <taxon>Bacillales</taxon>
        <taxon>Bacillaceae</taxon>
        <taxon>Aquibacillus</taxon>
    </lineage>
</organism>
<keyword evidence="1" id="KW-0175">Coiled coil</keyword>
<reference evidence="2 3" key="1">
    <citation type="submission" date="2023-06" db="EMBL/GenBank/DDBJ databases">
        <title>Aquibacillus rhizosphaerae LR5S19.</title>
        <authorList>
            <person name="Sun J.-Q."/>
        </authorList>
    </citation>
    <scope>NUCLEOTIDE SEQUENCE [LARGE SCALE GENOMIC DNA]</scope>
    <source>
        <strain evidence="2 3">LR5S19</strain>
    </source>
</reference>
<dbReference type="RefSeq" id="WP_285930080.1">
    <property type="nucleotide sequence ID" value="NZ_JASTZU010000012.1"/>
</dbReference>
<feature type="coiled-coil region" evidence="1">
    <location>
        <begin position="47"/>
        <end position="74"/>
    </location>
</feature>
<comment type="caution">
    <text evidence="2">The sequence shown here is derived from an EMBL/GenBank/DDBJ whole genome shotgun (WGS) entry which is preliminary data.</text>
</comment>
<evidence type="ECO:0000313" key="2">
    <source>
        <dbReference type="EMBL" id="MDL4839225.1"/>
    </source>
</evidence>
<keyword evidence="3" id="KW-1185">Reference proteome</keyword>
<accession>A0ABT7L234</accession>
<gene>
    <name evidence="2" type="ORF">QQS35_01950</name>
</gene>
<dbReference type="Proteomes" id="UP001235343">
    <property type="component" value="Unassembled WGS sequence"/>
</dbReference>
<name>A0ABT7L234_9BACI</name>
<evidence type="ECO:0000313" key="3">
    <source>
        <dbReference type="Proteomes" id="UP001235343"/>
    </source>
</evidence>